<evidence type="ECO:0000259" key="2">
    <source>
        <dbReference type="PROSITE" id="PS50263"/>
    </source>
</evidence>
<dbReference type="GO" id="GO:0016811">
    <property type="term" value="F:hydrolase activity, acting on carbon-nitrogen (but not peptide) bonds, in linear amides"/>
    <property type="evidence" value="ECO:0007669"/>
    <property type="project" value="TreeGrafter"/>
</dbReference>
<gene>
    <name evidence="3" type="ORF">F4Y42_21950</name>
</gene>
<feature type="domain" description="CN hydrolase" evidence="2">
    <location>
        <begin position="5"/>
        <end position="243"/>
    </location>
</feature>
<reference evidence="3" key="1">
    <citation type="submission" date="2019-09" db="EMBL/GenBank/DDBJ databases">
        <title>Characterisation of the sponge microbiome using genome-centric metagenomics.</title>
        <authorList>
            <person name="Engelberts J.P."/>
            <person name="Robbins S.J."/>
            <person name="De Goeij J.M."/>
            <person name="Aranda M."/>
            <person name="Bell S.C."/>
            <person name="Webster N.S."/>
        </authorList>
    </citation>
    <scope>NUCLEOTIDE SEQUENCE</scope>
    <source>
        <strain evidence="3">SB0664_bin_27</strain>
    </source>
</reference>
<sequence length="271" mass="30142">MAREITVALVQMAPALTSAEENLRKMGEFVERICTTQPTDLIVFPELSYTGTELGLRATTLAERVPGHATNYLAKRADDFNTHIAFGLVIKEKVESILYNGLACLGPDGEVMSSYQKVHLLGEERQVYRSGFRFINVDADWGRFGLMIGSDLIFPEAARSLTLDGAELIVLAANWEIGHHEQWRAHIVSRATENALYVAAANRVGEEPTIQFAGDSILAGPDGALYTVLEEPMEGYAVATIDLDRVRAVREERQMIQVREPNAYRAIVRKY</sequence>
<dbReference type="InterPro" id="IPR050345">
    <property type="entry name" value="Aliph_Amidase/BUP"/>
</dbReference>
<dbReference type="CDD" id="cd07197">
    <property type="entry name" value="nitrilase"/>
    <property type="match status" value="1"/>
</dbReference>
<dbReference type="InterPro" id="IPR003010">
    <property type="entry name" value="C-N_Hydrolase"/>
</dbReference>
<name>A0A6B0YYB6_9CHLR</name>
<dbReference type="PANTHER" id="PTHR43674:SF16">
    <property type="entry name" value="CARBON-NITROGEN FAMILY, PUTATIVE (AFU_ORTHOLOGUE AFUA_5G02350)-RELATED"/>
    <property type="match status" value="1"/>
</dbReference>
<proteinExistence type="predicted"/>
<dbReference type="SUPFAM" id="SSF56317">
    <property type="entry name" value="Carbon-nitrogen hydrolase"/>
    <property type="match status" value="1"/>
</dbReference>
<dbReference type="Gene3D" id="3.60.110.10">
    <property type="entry name" value="Carbon-nitrogen hydrolase"/>
    <property type="match status" value="1"/>
</dbReference>
<dbReference type="PANTHER" id="PTHR43674">
    <property type="entry name" value="NITRILASE C965.09-RELATED"/>
    <property type="match status" value="1"/>
</dbReference>
<evidence type="ECO:0000313" key="3">
    <source>
        <dbReference type="EMBL" id="MXY96114.1"/>
    </source>
</evidence>
<organism evidence="3">
    <name type="scientific">Caldilineaceae bacterium SB0664_bin_27</name>
    <dbReference type="NCBI Taxonomy" id="2605260"/>
    <lineage>
        <taxon>Bacteria</taxon>
        <taxon>Bacillati</taxon>
        <taxon>Chloroflexota</taxon>
        <taxon>Caldilineae</taxon>
        <taxon>Caldilineales</taxon>
        <taxon>Caldilineaceae</taxon>
    </lineage>
</organism>
<dbReference type="Pfam" id="PF00795">
    <property type="entry name" value="CN_hydrolase"/>
    <property type="match status" value="1"/>
</dbReference>
<comment type="caution">
    <text evidence="3">The sequence shown here is derived from an EMBL/GenBank/DDBJ whole genome shotgun (WGS) entry which is preliminary data.</text>
</comment>
<dbReference type="PROSITE" id="PS50263">
    <property type="entry name" value="CN_HYDROLASE"/>
    <property type="match status" value="1"/>
</dbReference>
<dbReference type="AlphaFoldDB" id="A0A6B0YYB6"/>
<keyword evidence="1 3" id="KW-0378">Hydrolase</keyword>
<accession>A0A6B0YYB6</accession>
<protein>
    <submittedName>
        <fullName evidence="3">Carbon-nitrogen hydrolase family protein</fullName>
    </submittedName>
</protein>
<dbReference type="InterPro" id="IPR036526">
    <property type="entry name" value="C-N_Hydrolase_sf"/>
</dbReference>
<dbReference type="EMBL" id="VXRG01000186">
    <property type="protein sequence ID" value="MXY96114.1"/>
    <property type="molecule type" value="Genomic_DNA"/>
</dbReference>
<evidence type="ECO:0000256" key="1">
    <source>
        <dbReference type="ARBA" id="ARBA00022801"/>
    </source>
</evidence>